<dbReference type="PRINTS" id="PR01345">
    <property type="entry name" value="CERVTRCPTASE"/>
</dbReference>
<protein>
    <recommendedName>
        <fullName evidence="1">Ig-like domain-containing protein</fullName>
    </recommendedName>
</protein>
<dbReference type="InterPro" id="IPR050150">
    <property type="entry name" value="IgV_Light_Chain"/>
</dbReference>
<keyword evidence="3" id="KW-1185">Reference proteome</keyword>
<dbReference type="InterPro" id="IPR013783">
    <property type="entry name" value="Ig-like_fold"/>
</dbReference>
<evidence type="ECO:0000313" key="3">
    <source>
        <dbReference type="Proteomes" id="UP001176940"/>
    </source>
</evidence>
<accession>A0ABN9MN32</accession>
<reference evidence="2" key="1">
    <citation type="submission" date="2023-07" db="EMBL/GenBank/DDBJ databases">
        <authorList>
            <person name="Stuckert A."/>
        </authorList>
    </citation>
    <scope>NUCLEOTIDE SEQUENCE</scope>
</reference>
<sequence length="182" mass="20494">MDLDKLETWAERWQMRFNNDKCKVIHMGRGNQYHHYTLNGKPLGKSDREKDLGILVNDKLTWSSQCQAAAAKANRIMGCIKRVSCGEIVMTQTPDYLSVSPGDTITVSCKSSQKNLLAWYQQKPGQPPKLLIYWANRRQSGIPERFTGSGTGTSFTLTIRGATEDDAADYYCQQGYSAPFTQ</sequence>
<dbReference type="PROSITE" id="PS50835">
    <property type="entry name" value="IG_LIKE"/>
    <property type="match status" value="1"/>
</dbReference>
<name>A0ABN9MN32_9NEOB</name>
<dbReference type="EMBL" id="CAUEEQ010079031">
    <property type="protein sequence ID" value="CAJ0968199.1"/>
    <property type="molecule type" value="Genomic_DNA"/>
</dbReference>
<dbReference type="InterPro" id="IPR003599">
    <property type="entry name" value="Ig_sub"/>
</dbReference>
<dbReference type="Pfam" id="PF07686">
    <property type="entry name" value="V-set"/>
    <property type="match status" value="1"/>
</dbReference>
<organism evidence="2 3">
    <name type="scientific">Ranitomeya imitator</name>
    <name type="common">mimic poison frog</name>
    <dbReference type="NCBI Taxonomy" id="111125"/>
    <lineage>
        <taxon>Eukaryota</taxon>
        <taxon>Metazoa</taxon>
        <taxon>Chordata</taxon>
        <taxon>Craniata</taxon>
        <taxon>Vertebrata</taxon>
        <taxon>Euteleostomi</taxon>
        <taxon>Amphibia</taxon>
        <taxon>Batrachia</taxon>
        <taxon>Anura</taxon>
        <taxon>Neobatrachia</taxon>
        <taxon>Hyloidea</taxon>
        <taxon>Dendrobatidae</taxon>
        <taxon>Dendrobatinae</taxon>
        <taxon>Ranitomeya</taxon>
    </lineage>
</organism>
<dbReference type="SUPFAM" id="SSF48726">
    <property type="entry name" value="Immunoglobulin"/>
    <property type="match status" value="1"/>
</dbReference>
<dbReference type="PANTHER" id="PTHR23267">
    <property type="entry name" value="IMMUNOGLOBULIN LIGHT CHAIN"/>
    <property type="match status" value="1"/>
</dbReference>
<dbReference type="CDD" id="cd04980">
    <property type="entry name" value="IgV_L_kappa"/>
    <property type="match status" value="1"/>
</dbReference>
<dbReference type="SMART" id="SM00409">
    <property type="entry name" value="IG"/>
    <property type="match status" value="1"/>
</dbReference>
<feature type="domain" description="Ig-like" evidence="1">
    <location>
        <begin position="86"/>
        <end position="182"/>
    </location>
</feature>
<dbReference type="InterPro" id="IPR007110">
    <property type="entry name" value="Ig-like_dom"/>
</dbReference>
<proteinExistence type="predicted"/>
<evidence type="ECO:0000259" key="1">
    <source>
        <dbReference type="PROSITE" id="PS50835"/>
    </source>
</evidence>
<dbReference type="InterPro" id="IPR036179">
    <property type="entry name" value="Ig-like_dom_sf"/>
</dbReference>
<evidence type="ECO:0000313" key="2">
    <source>
        <dbReference type="EMBL" id="CAJ0968199.1"/>
    </source>
</evidence>
<comment type="caution">
    <text evidence="2">The sequence shown here is derived from an EMBL/GenBank/DDBJ whole genome shotgun (WGS) entry which is preliminary data.</text>
</comment>
<dbReference type="Gene3D" id="2.60.40.10">
    <property type="entry name" value="Immunoglobulins"/>
    <property type="match status" value="1"/>
</dbReference>
<dbReference type="SMART" id="SM00406">
    <property type="entry name" value="IGv"/>
    <property type="match status" value="1"/>
</dbReference>
<gene>
    <name evidence="2" type="ORF">RIMI_LOCUS22892600</name>
</gene>
<dbReference type="InterPro" id="IPR013106">
    <property type="entry name" value="Ig_V-set"/>
</dbReference>
<dbReference type="Proteomes" id="UP001176940">
    <property type="component" value="Unassembled WGS sequence"/>
</dbReference>